<dbReference type="Bgee" id="ENSLACG00000017073">
    <property type="expression patterns" value="Expressed in pectoral fin and 2 other cell types or tissues"/>
</dbReference>
<dbReference type="PANTHER" id="PTHR34920">
    <property type="entry name" value="B-CELL LYMPHOMA/LEUKEMIA 10"/>
    <property type="match status" value="1"/>
</dbReference>
<dbReference type="Ensembl" id="ENSLACT00000019545.1">
    <property type="protein sequence ID" value="ENSLACP00000019410.1"/>
    <property type="gene ID" value="ENSLACG00000017073.1"/>
</dbReference>
<feature type="region of interest" description="Disordered" evidence="1">
    <location>
        <begin position="175"/>
        <end position="232"/>
    </location>
</feature>
<dbReference type="AlphaFoldDB" id="H3BBY9"/>
<dbReference type="PANTHER" id="PTHR34920:SF1">
    <property type="entry name" value="B-CELL LYMPHOMA_LEUKEMIA 10"/>
    <property type="match status" value="1"/>
</dbReference>
<dbReference type="EMBL" id="AFYH01051942">
    <property type="status" value="NOT_ANNOTATED_CDS"/>
    <property type="molecule type" value="Genomic_DNA"/>
</dbReference>
<dbReference type="Pfam" id="PF00619">
    <property type="entry name" value="CARD"/>
    <property type="match status" value="1"/>
</dbReference>
<evidence type="ECO:0000256" key="1">
    <source>
        <dbReference type="SAM" id="MobiDB-lite"/>
    </source>
</evidence>
<feature type="compositionally biased region" description="Low complexity" evidence="1">
    <location>
        <begin position="115"/>
        <end position="127"/>
    </location>
</feature>
<dbReference type="InterPro" id="IPR033238">
    <property type="entry name" value="BCL10/E10"/>
</dbReference>
<dbReference type="GO" id="GO:0043422">
    <property type="term" value="F:protein kinase B binding"/>
    <property type="evidence" value="ECO:0007669"/>
    <property type="project" value="TreeGrafter"/>
</dbReference>
<dbReference type="InterPro" id="IPR001315">
    <property type="entry name" value="CARD"/>
</dbReference>
<dbReference type="GO" id="GO:0006915">
    <property type="term" value="P:apoptotic process"/>
    <property type="evidence" value="ECO:0007669"/>
    <property type="project" value="InterPro"/>
</dbReference>
<dbReference type="HOGENOM" id="CLU_103803_0_0_1"/>
<name>H3BBY9_LATCH</name>
<proteinExistence type="predicted"/>
<feature type="domain" description="CARD" evidence="2">
    <location>
        <begin position="11"/>
        <end position="70"/>
    </location>
</feature>
<dbReference type="GO" id="GO:2001238">
    <property type="term" value="P:positive regulation of extrinsic apoptotic signaling pathway"/>
    <property type="evidence" value="ECO:0007669"/>
    <property type="project" value="TreeGrafter"/>
</dbReference>
<dbReference type="GO" id="GO:0003713">
    <property type="term" value="F:transcription coactivator activity"/>
    <property type="evidence" value="ECO:0007669"/>
    <property type="project" value="TreeGrafter"/>
</dbReference>
<dbReference type="SUPFAM" id="SSF47986">
    <property type="entry name" value="DEATH domain"/>
    <property type="match status" value="1"/>
</dbReference>
<protein>
    <submittedName>
        <fullName evidence="3">BCL10 immune signaling adaptor</fullName>
    </submittedName>
</protein>
<sequence length="232" mass="25649">MDVPQLTEDEMAEIKKEAIERLRPYLCSKITAERHFDYLRAKKILTKEDTEEISYEPSSRKKTGKFLDYLAENPKGLDTLIVSIRREGTQLFIIERLTDAVQQIKNERLEPKKASSGSSCSTCSPSTNDLSRTYSDDSNIYDKSKQSTLLYHPEDEFSSPSSSAASLCSMNLPVASTSDKGDTSNVSAVTLPRPGDPGAPPLPMELQSESEGACESPSDSQFLPLRSRSLSP</sequence>
<dbReference type="Proteomes" id="UP000008672">
    <property type="component" value="Unassembled WGS sequence"/>
</dbReference>
<feature type="region of interest" description="Disordered" evidence="1">
    <location>
        <begin position="109"/>
        <end position="139"/>
    </location>
</feature>
<dbReference type="GeneTree" id="ENSGT00940000165852"/>
<feature type="compositionally biased region" description="Polar residues" evidence="1">
    <location>
        <begin position="175"/>
        <end position="188"/>
    </location>
</feature>
<dbReference type="GO" id="GO:0032449">
    <property type="term" value="C:CBM complex"/>
    <property type="evidence" value="ECO:0007669"/>
    <property type="project" value="Ensembl"/>
</dbReference>
<dbReference type="EMBL" id="AFYH01051943">
    <property type="status" value="NOT_ANNOTATED_CDS"/>
    <property type="molecule type" value="Genomic_DNA"/>
</dbReference>
<reference evidence="3" key="2">
    <citation type="submission" date="2025-08" db="UniProtKB">
        <authorList>
            <consortium name="Ensembl"/>
        </authorList>
    </citation>
    <scope>IDENTIFICATION</scope>
</reference>
<gene>
    <name evidence="3" type="primary">BCL10</name>
</gene>
<dbReference type="GO" id="GO:0019209">
    <property type="term" value="F:kinase activator activity"/>
    <property type="evidence" value="ECO:0007669"/>
    <property type="project" value="TreeGrafter"/>
</dbReference>
<accession>H3BBY9</accession>
<evidence type="ECO:0000259" key="2">
    <source>
        <dbReference type="PROSITE" id="PS50209"/>
    </source>
</evidence>
<dbReference type="OMA" id="HPDGEQS"/>
<dbReference type="EMBL" id="AFYH01051944">
    <property type="status" value="NOT_ANNOTATED_CDS"/>
    <property type="molecule type" value="Genomic_DNA"/>
</dbReference>
<dbReference type="FunCoup" id="H3BBY9">
    <property type="interactions" value="1176"/>
</dbReference>
<dbReference type="EMBL" id="AFYH01051945">
    <property type="status" value="NOT_ANNOTATED_CDS"/>
    <property type="molecule type" value="Genomic_DNA"/>
</dbReference>
<dbReference type="GO" id="GO:0005829">
    <property type="term" value="C:cytosol"/>
    <property type="evidence" value="ECO:0007669"/>
    <property type="project" value="TreeGrafter"/>
</dbReference>
<evidence type="ECO:0000313" key="3">
    <source>
        <dbReference type="Ensembl" id="ENSLACP00000019410.1"/>
    </source>
</evidence>
<dbReference type="InterPro" id="IPR011029">
    <property type="entry name" value="DEATH-like_dom_sf"/>
</dbReference>
<dbReference type="InParanoid" id="H3BBY9"/>
<evidence type="ECO:0000313" key="4">
    <source>
        <dbReference type="Proteomes" id="UP000008672"/>
    </source>
</evidence>
<reference evidence="4" key="1">
    <citation type="submission" date="2011-08" db="EMBL/GenBank/DDBJ databases">
        <title>The draft genome of Latimeria chalumnae.</title>
        <authorList>
            <person name="Di Palma F."/>
            <person name="Alfoldi J."/>
            <person name="Johnson J."/>
            <person name="Berlin A."/>
            <person name="Gnerre S."/>
            <person name="Jaffe D."/>
            <person name="MacCallum I."/>
            <person name="Young S."/>
            <person name="Walker B.J."/>
            <person name="Lander E."/>
            <person name="Lindblad-Toh K."/>
        </authorList>
    </citation>
    <scope>NUCLEOTIDE SEQUENCE [LARGE SCALE GENOMIC DNA]</scope>
    <source>
        <strain evidence="4">Wild caught</strain>
    </source>
</reference>
<dbReference type="Gene3D" id="1.10.533.10">
    <property type="entry name" value="Death Domain, Fas"/>
    <property type="match status" value="1"/>
</dbReference>
<dbReference type="PROSITE" id="PS50209">
    <property type="entry name" value="CARD"/>
    <property type="match status" value="1"/>
</dbReference>
<dbReference type="STRING" id="7897.ENSLACP00000019410"/>
<dbReference type="eggNOG" id="ENOG502RXGH">
    <property type="taxonomic scope" value="Eukaryota"/>
</dbReference>
<feature type="compositionally biased region" description="Polar residues" evidence="1">
    <location>
        <begin position="128"/>
        <end position="138"/>
    </location>
</feature>
<dbReference type="GO" id="GO:0002250">
    <property type="term" value="P:adaptive immune response"/>
    <property type="evidence" value="ECO:0007669"/>
    <property type="project" value="TreeGrafter"/>
</dbReference>
<feature type="compositionally biased region" description="Pro residues" evidence="1">
    <location>
        <begin position="194"/>
        <end position="203"/>
    </location>
</feature>
<keyword evidence="4" id="KW-1185">Reference proteome</keyword>
<organism evidence="3 4">
    <name type="scientific">Latimeria chalumnae</name>
    <name type="common">Coelacanth</name>
    <dbReference type="NCBI Taxonomy" id="7897"/>
    <lineage>
        <taxon>Eukaryota</taxon>
        <taxon>Metazoa</taxon>
        <taxon>Chordata</taxon>
        <taxon>Craniata</taxon>
        <taxon>Vertebrata</taxon>
        <taxon>Euteleostomi</taxon>
        <taxon>Coelacanthiformes</taxon>
        <taxon>Coelacanthidae</taxon>
        <taxon>Latimeria</taxon>
    </lineage>
</organism>
<dbReference type="GO" id="GO:0051059">
    <property type="term" value="F:NF-kappaB binding"/>
    <property type="evidence" value="ECO:0007669"/>
    <property type="project" value="TreeGrafter"/>
</dbReference>
<reference evidence="3" key="3">
    <citation type="submission" date="2025-09" db="UniProtKB">
        <authorList>
            <consortium name="Ensembl"/>
        </authorList>
    </citation>
    <scope>IDENTIFICATION</scope>
</reference>